<comment type="caution">
    <text evidence="2">The sequence shown here is derived from an EMBL/GenBank/DDBJ whole genome shotgun (WGS) entry which is preliminary data.</text>
</comment>
<reference evidence="2" key="1">
    <citation type="journal article" date="2023" name="Nat. Commun.">
        <title>Diploid and tetraploid genomes of Acorus and the evolution of monocots.</title>
        <authorList>
            <person name="Ma L."/>
            <person name="Liu K.W."/>
            <person name="Li Z."/>
            <person name="Hsiao Y.Y."/>
            <person name="Qi Y."/>
            <person name="Fu T."/>
            <person name="Tang G.D."/>
            <person name="Zhang D."/>
            <person name="Sun W.H."/>
            <person name="Liu D.K."/>
            <person name="Li Y."/>
            <person name="Chen G.Z."/>
            <person name="Liu X.D."/>
            <person name="Liao X.Y."/>
            <person name="Jiang Y.T."/>
            <person name="Yu X."/>
            <person name="Hao Y."/>
            <person name="Huang J."/>
            <person name="Zhao X.W."/>
            <person name="Ke S."/>
            <person name="Chen Y.Y."/>
            <person name="Wu W.L."/>
            <person name="Hsu J.L."/>
            <person name="Lin Y.F."/>
            <person name="Huang M.D."/>
            <person name="Li C.Y."/>
            <person name="Huang L."/>
            <person name="Wang Z.W."/>
            <person name="Zhao X."/>
            <person name="Zhong W.Y."/>
            <person name="Peng D.H."/>
            <person name="Ahmad S."/>
            <person name="Lan S."/>
            <person name="Zhang J.S."/>
            <person name="Tsai W.C."/>
            <person name="Van de Peer Y."/>
            <person name="Liu Z.J."/>
        </authorList>
    </citation>
    <scope>NUCLEOTIDE SEQUENCE</scope>
    <source>
        <strain evidence="2">SCP</strain>
    </source>
</reference>
<feature type="transmembrane region" description="Helical" evidence="1">
    <location>
        <begin position="28"/>
        <end position="52"/>
    </location>
</feature>
<feature type="transmembrane region" description="Helical" evidence="1">
    <location>
        <begin position="110"/>
        <end position="131"/>
    </location>
</feature>
<accession>A0AAV8ZYX7</accession>
<feature type="transmembrane region" description="Helical" evidence="1">
    <location>
        <begin position="143"/>
        <end position="163"/>
    </location>
</feature>
<dbReference type="Proteomes" id="UP001179952">
    <property type="component" value="Unassembled WGS sequence"/>
</dbReference>
<feature type="transmembrane region" description="Helical" evidence="1">
    <location>
        <begin position="72"/>
        <end position="90"/>
    </location>
</feature>
<keyword evidence="1" id="KW-0812">Transmembrane</keyword>
<name>A0AAV8ZYX7_ACOGR</name>
<organism evidence="2 3">
    <name type="scientific">Acorus gramineus</name>
    <name type="common">Dwarf sweet flag</name>
    <dbReference type="NCBI Taxonomy" id="55184"/>
    <lineage>
        <taxon>Eukaryota</taxon>
        <taxon>Viridiplantae</taxon>
        <taxon>Streptophyta</taxon>
        <taxon>Embryophyta</taxon>
        <taxon>Tracheophyta</taxon>
        <taxon>Spermatophyta</taxon>
        <taxon>Magnoliopsida</taxon>
        <taxon>Liliopsida</taxon>
        <taxon>Acoraceae</taxon>
        <taxon>Acorus</taxon>
    </lineage>
</organism>
<keyword evidence="3" id="KW-1185">Reference proteome</keyword>
<evidence type="ECO:0000313" key="3">
    <source>
        <dbReference type="Proteomes" id="UP001179952"/>
    </source>
</evidence>
<sequence length="223" mass="25212">MGFKPLDWYCRPVKDGVWSKTAVNAFGAYTPCGINSLVLCISHLALMVLCIYRIWRIKKDLSVQRFRLRSNYYNYFLGLLAAYCAAEPLFRLVMGISVSNLDGEATLAPFEIVSVLIEALAWCTMVVMTGIETKVYICEFRWYVRFGVIYILIGEAVIFNLALDVREYYNQSSRAPVLEGSASSPFIYGVLTICLERGEVNMGGLVLDFWGRFIQRKGDQGSV</sequence>
<gene>
    <name evidence="2" type="ORF">QJS04_geneDACA024561</name>
</gene>
<keyword evidence="1" id="KW-0472">Membrane</keyword>
<evidence type="ECO:0000256" key="1">
    <source>
        <dbReference type="SAM" id="Phobius"/>
    </source>
</evidence>
<proteinExistence type="predicted"/>
<protein>
    <submittedName>
        <fullName evidence="2">ABC transporter C family member 1</fullName>
    </submittedName>
</protein>
<evidence type="ECO:0000313" key="2">
    <source>
        <dbReference type="EMBL" id="KAK1256750.1"/>
    </source>
</evidence>
<dbReference type="EMBL" id="JAUJYN010000085">
    <property type="protein sequence ID" value="KAK1256750.1"/>
    <property type="molecule type" value="Genomic_DNA"/>
</dbReference>
<reference evidence="2" key="2">
    <citation type="submission" date="2023-06" db="EMBL/GenBank/DDBJ databases">
        <authorList>
            <person name="Ma L."/>
            <person name="Liu K.-W."/>
            <person name="Li Z."/>
            <person name="Hsiao Y.-Y."/>
            <person name="Qi Y."/>
            <person name="Fu T."/>
            <person name="Tang G."/>
            <person name="Zhang D."/>
            <person name="Sun W.-H."/>
            <person name="Liu D.-K."/>
            <person name="Li Y."/>
            <person name="Chen G.-Z."/>
            <person name="Liu X.-D."/>
            <person name="Liao X.-Y."/>
            <person name="Jiang Y.-T."/>
            <person name="Yu X."/>
            <person name="Hao Y."/>
            <person name="Huang J."/>
            <person name="Zhao X.-W."/>
            <person name="Ke S."/>
            <person name="Chen Y.-Y."/>
            <person name="Wu W.-L."/>
            <person name="Hsu J.-L."/>
            <person name="Lin Y.-F."/>
            <person name="Huang M.-D."/>
            <person name="Li C.-Y."/>
            <person name="Huang L."/>
            <person name="Wang Z.-W."/>
            <person name="Zhao X."/>
            <person name="Zhong W.-Y."/>
            <person name="Peng D.-H."/>
            <person name="Ahmad S."/>
            <person name="Lan S."/>
            <person name="Zhang J.-S."/>
            <person name="Tsai W.-C."/>
            <person name="Van De Peer Y."/>
            <person name="Liu Z.-J."/>
        </authorList>
    </citation>
    <scope>NUCLEOTIDE SEQUENCE</scope>
    <source>
        <strain evidence="2">SCP</strain>
        <tissue evidence="2">Leaves</tissue>
    </source>
</reference>
<keyword evidence="1" id="KW-1133">Transmembrane helix</keyword>
<dbReference type="AlphaFoldDB" id="A0AAV8ZYX7"/>